<feature type="domain" description="Baseplate protein J-like barrel" evidence="1">
    <location>
        <begin position="96"/>
        <end position="176"/>
    </location>
</feature>
<dbReference type="InterPro" id="IPR006949">
    <property type="entry name" value="Barrel_Baseplate_J-like"/>
</dbReference>
<proteinExistence type="predicted"/>
<gene>
    <name evidence="2" type="ORF">ATY39_13900</name>
</gene>
<dbReference type="KEGG" id="rst:ATY39_13900"/>
<evidence type="ECO:0000313" key="3">
    <source>
        <dbReference type="Proteomes" id="UP000076021"/>
    </source>
</evidence>
<dbReference type="RefSeq" id="WP_066790745.1">
    <property type="nucleotide sequence ID" value="NZ_CP014806.1"/>
</dbReference>
<dbReference type="Proteomes" id="UP000076021">
    <property type="component" value="Chromosome"/>
</dbReference>
<dbReference type="EMBL" id="CP014806">
    <property type="protein sequence ID" value="AMX00407.1"/>
    <property type="molecule type" value="Genomic_DNA"/>
</dbReference>
<organism evidence="2 3">
    <name type="scientific">Rummeliibacillus stabekisii</name>
    <dbReference type="NCBI Taxonomy" id="241244"/>
    <lineage>
        <taxon>Bacteria</taxon>
        <taxon>Bacillati</taxon>
        <taxon>Bacillota</taxon>
        <taxon>Bacilli</taxon>
        <taxon>Bacillales</taxon>
        <taxon>Caryophanaceae</taxon>
        <taxon>Rummeliibacillus</taxon>
    </lineage>
</organism>
<keyword evidence="3" id="KW-1185">Reference proteome</keyword>
<dbReference type="STRING" id="241244.ATY39_13900"/>
<accession>A0A143HG01</accession>
<dbReference type="InterPro" id="IPR052399">
    <property type="entry name" value="Phage_Baseplate_Assmbl_Protein"/>
</dbReference>
<dbReference type="PANTHER" id="PTHR37829:SF3">
    <property type="entry name" value="PROTEIN JAYE-RELATED"/>
    <property type="match status" value="1"/>
</dbReference>
<reference evidence="3" key="2">
    <citation type="submission" date="2016-03" db="EMBL/GenBank/DDBJ databases">
        <authorList>
            <person name="Ploux O."/>
        </authorList>
    </citation>
    <scope>NUCLEOTIDE SEQUENCE [LARGE SCALE GENOMIC DNA]</scope>
    <source>
        <strain evidence="3">PP9</strain>
    </source>
</reference>
<sequence>MALTSKGYKRESYEDILERLDVKAKELFGQDANTGARSALGILLRIMAFVLALVWQDNENVYYSGYRKTAEGRQLDALLPYAGITRNPATYADGPVVLSGTPGTTIEMGFTVGKEDETLYYTLEESTIESDGTATVDVMCQVSGAIGNAEIGEINQIINPIDGLESVTNPIAFTNGKEQETDQEVRERADTTVEGLGSATTASIRTELLKVSGVRAAYVDENYSDEINVYGTPSRAIQAFVLGGSDEDVAKAVFKKKSGGIQPYGQTYITVLDDAEQPKAVGFTRAQTVQIYAKVSLKKNNSFEADGQNQVIKAIVQYIGGSDAESNTYIGLNMGEDVILSKLIARIYGVNGIDDVDVLLSTDGSLYEASNIEIKLQQVAQITAANIEVI</sequence>
<evidence type="ECO:0000313" key="2">
    <source>
        <dbReference type="EMBL" id="AMX00407.1"/>
    </source>
</evidence>
<evidence type="ECO:0000259" key="1">
    <source>
        <dbReference type="Pfam" id="PF04865"/>
    </source>
</evidence>
<dbReference type="AlphaFoldDB" id="A0A143HG01"/>
<dbReference type="PANTHER" id="PTHR37829">
    <property type="entry name" value="PHAGE-LIKE ELEMENT PBSX PROTEIN XKDT"/>
    <property type="match status" value="1"/>
</dbReference>
<protein>
    <recommendedName>
        <fullName evidence="1">Baseplate protein J-like barrel domain-containing protein</fullName>
    </recommendedName>
</protein>
<name>A0A143HG01_9BACL</name>
<dbReference type="OrthoDB" id="7904838at2"/>
<reference evidence="2 3" key="1">
    <citation type="journal article" date="2016" name="Genome Announc.">
        <title>Whole-Genome Sequence of Rummeliibacillus stabekisii Strain PP9 Isolated from Antarctic Soil.</title>
        <authorList>
            <person name="da Mota F.F."/>
            <person name="Vollu R.E."/>
            <person name="Jurelevicius D."/>
            <person name="Seldin L."/>
        </authorList>
    </citation>
    <scope>NUCLEOTIDE SEQUENCE [LARGE SCALE GENOMIC DNA]</scope>
    <source>
        <strain evidence="2 3">PP9</strain>
    </source>
</reference>
<dbReference type="Pfam" id="PF04865">
    <property type="entry name" value="Baseplate_J"/>
    <property type="match status" value="1"/>
</dbReference>